<dbReference type="Pfam" id="PF00358">
    <property type="entry name" value="PTS_EIIA_1"/>
    <property type="match status" value="1"/>
</dbReference>
<dbReference type="PROSITE" id="PS00371">
    <property type="entry name" value="PTS_EIIA_TYPE_1_HIS"/>
    <property type="match status" value="1"/>
</dbReference>
<dbReference type="PANTHER" id="PTHR45008">
    <property type="entry name" value="PTS SYSTEM GLUCOSE-SPECIFIC EIIA COMPONENT"/>
    <property type="match status" value="1"/>
</dbReference>
<keyword evidence="6" id="KW-0418">Kinase</keyword>
<dbReference type="SUPFAM" id="SSF51261">
    <property type="entry name" value="Duplicated hybrid motif"/>
    <property type="match status" value="1"/>
</dbReference>
<dbReference type="InterPro" id="IPR001127">
    <property type="entry name" value="PTS_EIIA_1_perm"/>
</dbReference>
<dbReference type="EC" id="2.7.1.-" evidence="8"/>
<dbReference type="Gene3D" id="2.70.70.10">
    <property type="entry name" value="Glucose Permease (Domain IIA)"/>
    <property type="match status" value="1"/>
</dbReference>
<keyword evidence="9" id="KW-1185">Reference proteome</keyword>
<comment type="caution">
    <text evidence="8">The sequence shown here is derived from an EMBL/GenBank/DDBJ whole genome shotgun (WGS) entry which is preliminary data.</text>
</comment>
<dbReference type="PROSITE" id="PS51093">
    <property type="entry name" value="PTS_EIIA_TYPE_1"/>
    <property type="match status" value="1"/>
</dbReference>
<dbReference type="InterPro" id="IPR050890">
    <property type="entry name" value="PTS_EIIA_component"/>
</dbReference>
<dbReference type="InterPro" id="IPR011055">
    <property type="entry name" value="Dup_hybrid_motif"/>
</dbReference>
<gene>
    <name evidence="8" type="primary">crr_5</name>
    <name evidence="8" type="ORF">CLPUN_36980</name>
</gene>
<sequence>MLKKILGKLSKNIKDEEVFAYTSGEIVKIEKVPDPIFSEKMMGEGIAIMPSDGKVVAPIDGEIIMIAETKHAFALRTALGEEILIHIGLETVELKGEGFTSFVKVGDKVTRGQSIIEADLEYIEKNANSKLIILVITNSLEGKYNFEWENTQKAKVGETKLFSTCLK</sequence>
<evidence type="ECO:0000313" key="8">
    <source>
        <dbReference type="EMBL" id="OOM74776.1"/>
    </source>
</evidence>
<dbReference type="EMBL" id="LZZM01000194">
    <property type="protein sequence ID" value="OOM74776.1"/>
    <property type="molecule type" value="Genomic_DNA"/>
</dbReference>
<dbReference type="GO" id="GO:0009401">
    <property type="term" value="P:phosphoenolpyruvate-dependent sugar phosphotransferase system"/>
    <property type="evidence" value="ECO:0007669"/>
    <property type="project" value="UniProtKB-KW"/>
</dbReference>
<evidence type="ECO:0000256" key="6">
    <source>
        <dbReference type="ARBA" id="ARBA00022777"/>
    </source>
</evidence>
<protein>
    <submittedName>
        <fullName evidence="8">Glucose-specific phosphotransferase enzyme IIA component</fullName>
        <ecNumber evidence="8">2.7.1.-</ecNumber>
    </submittedName>
</protein>
<keyword evidence="5" id="KW-0598">Phosphotransferase system</keyword>
<dbReference type="FunFam" id="2.70.70.10:FF:000001">
    <property type="entry name" value="PTS system glucose-specific IIA component"/>
    <property type="match status" value="1"/>
</dbReference>
<dbReference type="OrthoDB" id="92465at2"/>
<evidence type="ECO:0000256" key="2">
    <source>
        <dbReference type="ARBA" id="ARBA00022448"/>
    </source>
</evidence>
<dbReference type="PANTHER" id="PTHR45008:SF1">
    <property type="entry name" value="PTS SYSTEM GLUCOSE-SPECIFIC EIIA COMPONENT"/>
    <property type="match status" value="1"/>
</dbReference>
<evidence type="ECO:0000256" key="4">
    <source>
        <dbReference type="ARBA" id="ARBA00022679"/>
    </source>
</evidence>
<dbReference type="NCBIfam" id="TIGR00830">
    <property type="entry name" value="PTBA"/>
    <property type="match status" value="1"/>
</dbReference>
<dbReference type="Proteomes" id="UP000190890">
    <property type="component" value="Unassembled WGS sequence"/>
</dbReference>
<dbReference type="AlphaFoldDB" id="A0A1S8TAK2"/>
<evidence type="ECO:0000259" key="7">
    <source>
        <dbReference type="PROSITE" id="PS51093"/>
    </source>
</evidence>
<evidence type="ECO:0000256" key="5">
    <source>
        <dbReference type="ARBA" id="ARBA00022683"/>
    </source>
</evidence>
<evidence type="ECO:0000256" key="3">
    <source>
        <dbReference type="ARBA" id="ARBA00022597"/>
    </source>
</evidence>
<evidence type="ECO:0000256" key="1">
    <source>
        <dbReference type="ARBA" id="ARBA00004496"/>
    </source>
</evidence>
<dbReference type="RefSeq" id="WP_077848702.1">
    <property type="nucleotide sequence ID" value="NZ_LZZM01000194.1"/>
</dbReference>
<reference evidence="8 9" key="1">
    <citation type="submission" date="2016-05" db="EMBL/GenBank/DDBJ databases">
        <title>Microbial solvent formation.</title>
        <authorList>
            <person name="Poehlein A."/>
            <person name="Montoya Solano J.D."/>
            <person name="Flitsch S."/>
            <person name="Krabben P."/>
            <person name="Duerre P."/>
            <person name="Daniel R."/>
        </authorList>
    </citation>
    <scope>NUCLEOTIDE SEQUENCE [LARGE SCALE GENOMIC DNA]</scope>
    <source>
        <strain evidence="8 9">DSM 2619</strain>
    </source>
</reference>
<organism evidence="8 9">
    <name type="scientific">Clostridium puniceum</name>
    <dbReference type="NCBI Taxonomy" id="29367"/>
    <lineage>
        <taxon>Bacteria</taxon>
        <taxon>Bacillati</taxon>
        <taxon>Bacillota</taxon>
        <taxon>Clostridia</taxon>
        <taxon>Eubacteriales</taxon>
        <taxon>Clostridiaceae</taxon>
        <taxon>Clostridium</taxon>
    </lineage>
</organism>
<keyword evidence="4 8" id="KW-0808">Transferase</keyword>
<proteinExistence type="predicted"/>
<evidence type="ECO:0000313" key="9">
    <source>
        <dbReference type="Proteomes" id="UP000190890"/>
    </source>
</evidence>
<dbReference type="GO" id="GO:0016301">
    <property type="term" value="F:kinase activity"/>
    <property type="evidence" value="ECO:0007669"/>
    <property type="project" value="UniProtKB-KW"/>
</dbReference>
<dbReference type="GO" id="GO:0005737">
    <property type="term" value="C:cytoplasm"/>
    <property type="evidence" value="ECO:0007669"/>
    <property type="project" value="UniProtKB-SubCell"/>
</dbReference>
<comment type="subcellular location">
    <subcellularLocation>
        <location evidence="1">Cytoplasm</location>
    </subcellularLocation>
</comment>
<keyword evidence="3" id="KW-0762">Sugar transport</keyword>
<dbReference type="STRING" id="29367.CLPUN_36980"/>
<feature type="domain" description="PTS EIIA type-1" evidence="7">
    <location>
        <begin position="34"/>
        <end position="138"/>
    </location>
</feature>
<name>A0A1S8TAK2_9CLOT</name>
<accession>A0A1S8TAK2</accession>
<keyword evidence="2" id="KW-0813">Transport</keyword>